<dbReference type="GO" id="GO:0005634">
    <property type="term" value="C:nucleus"/>
    <property type="evidence" value="ECO:0007669"/>
    <property type="project" value="UniProtKB-SubCell"/>
</dbReference>
<evidence type="ECO:0000313" key="7">
    <source>
        <dbReference type="Proteomes" id="UP000027730"/>
    </source>
</evidence>
<dbReference type="InterPro" id="IPR001138">
    <property type="entry name" value="Zn2Cys6_DnaBD"/>
</dbReference>
<evidence type="ECO:0000256" key="1">
    <source>
        <dbReference type="ARBA" id="ARBA00004123"/>
    </source>
</evidence>
<keyword evidence="7" id="KW-1185">Reference proteome</keyword>
<proteinExistence type="predicted"/>
<dbReference type="CDD" id="cd00067">
    <property type="entry name" value="GAL4"/>
    <property type="match status" value="1"/>
</dbReference>
<dbReference type="PROSITE" id="PS00463">
    <property type="entry name" value="ZN2_CY6_FUNGAL_1"/>
    <property type="match status" value="1"/>
</dbReference>
<evidence type="ECO:0000313" key="6">
    <source>
        <dbReference type="EMBL" id="KEQ70813.1"/>
    </source>
</evidence>
<dbReference type="InterPro" id="IPR050613">
    <property type="entry name" value="Sec_Metabolite_Reg"/>
</dbReference>
<keyword evidence="2" id="KW-0479">Metal-binding</keyword>
<dbReference type="OrthoDB" id="2269373at2759"/>
<keyword evidence="3" id="KW-0539">Nucleus</keyword>
<gene>
    <name evidence="6" type="ORF">M436DRAFT_53206</name>
</gene>
<feature type="compositionally biased region" description="Basic and acidic residues" evidence="4">
    <location>
        <begin position="83"/>
        <end position="92"/>
    </location>
</feature>
<dbReference type="Pfam" id="PF04082">
    <property type="entry name" value="Fungal_trans"/>
    <property type="match status" value="1"/>
</dbReference>
<evidence type="ECO:0000256" key="2">
    <source>
        <dbReference type="ARBA" id="ARBA00022723"/>
    </source>
</evidence>
<accession>A0A074WCX8</accession>
<dbReference type="Pfam" id="PF00172">
    <property type="entry name" value="Zn_clus"/>
    <property type="match status" value="1"/>
</dbReference>
<dbReference type="HOGENOM" id="CLU_004083_5_4_1"/>
<feature type="region of interest" description="Disordered" evidence="4">
    <location>
        <begin position="48"/>
        <end position="98"/>
    </location>
</feature>
<evidence type="ECO:0000256" key="3">
    <source>
        <dbReference type="ARBA" id="ARBA00023242"/>
    </source>
</evidence>
<dbReference type="SUPFAM" id="SSF57701">
    <property type="entry name" value="Zn2/Cys6 DNA-binding domain"/>
    <property type="match status" value="1"/>
</dbReference>
<dbReference type="AlphaFoldDB" id="A0A074WCX8"/>
<dbReference type="GO" id="GO:0003677">
    <property type="term" value="F:DNA binding"/>
    <property type="evidence" value="ECO:0007669"/>
    <property type="project" value="InterPro"/>
</dbReference>
<evidence type="ECO:0000259" key="5">
    <source>
        <dbReference type="PROSITE" id="PS50048"/>
    </source>
</evidence>
<dbReference type="PANTHER" id="PTHR31001">
    <property type="entry name" value="UNCHARACTERIZED TRANSCRIPTIONAL REGULATORY PROTEIN"/>
    <property type="match status" value="1"/>
</dbReference>
<dbReference type="GO" id="GO:0006351">
    <property type="term" value="P:DNA-templated transcription"/>
    <property type="evidence" value="ECO:0007669"/>
    <property type="project" value="InterPro"/>
</dbReference>
<dbReference type="GeneID" id="25411732"/>
<dbReference type="STRING" id="1043004.A0A074WCX8"/>
<dbReference type="Proteomes" id="UP000027730">
    <property type="component" value="Unassembled WGS sequence"/>
</dbReference>
<dbReference type="SMART" id="SM00066">
    <property type="entry name" value="GAL4"/>
    <property type="match status" value="1"/>
</dbReference>
<comment type="subcellular location">
    <subcellularLocation>
        <location evidence="1">Nucleus</location>
    </subcellularLocation>
</comment>
<reference evidence="6 7" key="1">
    <citation type="journal article" date="2014" name="BMC Genomics">
        <title>Genome sequencing of four Aureobasidium pullulans varieties: biotechnological potential, stress tolerance, and description of new species.</title>
        <authorList>
            <person name="Gostin Ar C."/>
            <person name="Ohm R.A."/>
            <person name="Kogej T."/>
            <person name="Sonjak S."/>
            <person name="Turk M."/>
            <person name="Zajc J."/>
            <person name="Zalar P."/>
            <person name="Grube M."/>
            <person name="Sun H."/>
            <person name="Han J."/>
            <person name="Sharma A."/>
            <person name="Chiniquy J."/>
            <person name="Ngan C.Y."/>
            <person name="Lipzen A."/>
            <person name="Barry K."/>
            <person name="Grigoriev I.V."/>
            <person name="Gunde-Cimerman N."/>
        </authorList>
    </citation>
    <scope>NUCLEOTIDE SEQUENCE [LARGE SCALE GENOMIC DNA]</scope>
    <source>
        <strain evidence="6 7">CBS 147.97</strain>
    </source>
</reference>
<dbReference type="EMBL" id="KL584716">
    <property type="protein sequence ID" value="KEQ70813.1"/>
    <property type="molecule type" value="Genomic_DNA"/>
</dbReference>
<dbReference type="GO" id="GO:0008270">
    <property type="term" value="F:zinc ion binding"/>
    <property type="evidence" value="ECO:0007669"/>
    <property type="project" value="InterPro"/>
</dbReference>
<dbReference type="RefSeq" id="XP_013424885.1">
    <property type="nucleotide sequence ID" value="XM_013569431.1"/>
</dbReference>
<name>A0A074WCX8_9PEZI</name>
<feature type="domain" description="Zn(2)-C6 fungal-type" evidence="5">
    <location>
        <begin position="5"/>
        <end position="35"/>
    </location>
</feature>
<evidence type="ECO:0000256" key="4">
    <source>
        <dbReference type="SAM" id="MobiDB-lite"/>
    </source>
</evidence>
<dbReference type="Gene3D" id="4.10.240.10">
    <property type="entry name" value="Zn(2)-C6 fungal-type DNA-binding domain"/>
    <property type="match status" value="1"/>
</dbReference>
<protein>
    <recommendedName>
        <fullName evidence="5">Zn(2)-C6 fungal-type domain-containing protein</fullName>
    </recommendedName>
</protein>
<sequence length="642" mass="73762">MSSQACEPCSRRKVRCDKQQPCSNCKRRKQDQCIYPEATPIDRIKKLESIVRSLGGDPDSQDDRPSKRPRTGPPPTETQNAQDTRDTTEVERGQPIMLEQNGESYYVELRAWHSHIGQEDNQQNGHNHDVLMSRPLISRTKPDALKGLLRSDYATDLVAQHPTTQDAIFLWDKFERNANPLIKIDFDWVLKQVRSTSTTPEGRMQLKDEDHAFVFCVYLMSVVSLPEEECTRVLRQPKQVLLSHYQAICEQALSRSNIFCITNTTLIRAILLYIAASMERLSIQSLFSLMGLTIRNAEKLGIHRDGALLGLDPVETESRRRLWWHLQHFDLALGVRCGTTPLTLMAAWDARIPLNIEDDDLQPDMTQPPAERKSLTSLSYCLWTYWIVSQQREFFAENKGKLGISWAANKTLSHTRKNTLLQIMEDGLNKKFLQYCDPIKPLDIMIQLTSRALICTMRMFTLHPMSFSGSADMSEEERHSQLVEMAFKTLEYNIALNSRPEIQRFHWFINGYFQWHAFISVIVEVMQLKGSPKAQRIWDLLSDLYTHNKNLLDLPEDRRKLHAAELITNAWKARQAADPSAYTPMCISVLEPLLAQRHAVATDPQIQVVGQPLEPVMTDEDLNVILGLEFQDIDWGFWAGME</sequence>
<dbReference type="InterPro" id="IPR036864">
    <property type="entry name" value="Zn2-C6_fun-type_DNA-bd_sf"/>
</dbReference>
<dbReference type="GO" id="GO:0000981">
    <property type="term" value="F:DNA-binding transcription factor activity, RNA polymerase II-specific"/>
    <property type="evidence" value="ECO:0007669"/>
    <property type="project" value="InterPro"/>
</dbReference>
<dbReference type="SMART" id="SM00906">
    <property type="entry name" value="Fungal_trans"/>
    <property type="match status" value="1"/>
</dbReference>
<dbReference type="PANTHER" id="PTHR31001:SF85">
    <property type="entry name" value="ZN(II)2CYS6 TRANSCRIPTION FACTOR (EUROFUNG)"/>
    <property type="match status" value="1"/>
</dbReference>
<dbReference type="PROSITE" id="PS50048">
    <property type="entry name" value="ZN2_CY6_FUNGAL_2"/>
    <property type="match status" value="1"/>
</dbReference>
<organism evidence="6 7">
    <name type="scientific">Aureobasidium namibiae CBS 147.97</name>
    <dbReference type="NCBI Taxonomy" id="1043004"/>
    <lineage>
        <taxon>Eukaryota</taxon>
        <taxon>Fungi</taxon>
        <taxon>Dikarya</taxon>
        <taxon>Ascomycota</taxon>
        <taxon>Pezizomycotina</taxon>
        <taxon>Dothideomycetes</taxon>
        <taxon>Dothideomycetidae</taxon>
        <taxon>Dothideales</taxon>
        <taxon>Saccotheciaceae</taxon>
        <taxon>Aureobasidium</taxon>
    </lineage>
</organism>
<dbReference type="InterPro" id="IPR007219">
    <property type="entry name" value="XnlR_reg_dom"/>
</dbReference>
<dbReference type="CDD" id="cd12148">
    <property type="entry name" value="fungal_TF_MHR"/>
    <property type="match status" value="1"/>
</dbReference>